<dbReference type="SUPFAM" id="SSF47413">
    <property type="entry name" value="lambda repressor-like DNA-binding domains"/>
    <property type="match status" value="1"/>
</dbReference>
<comment type="caution">
    <text evidence="5">The sequence shown here is derived from an EMBL/GenBank/DDBJ whole genome shotgun (WGS) entry which is preliminary data.</text>
</comment>
<dbReference type="Gene3D" id="3.40.50.2300">
    <property type="match status" value="2"/>
</dbReference>
<dbReference type="InterPro" id="IPR028082">
    <property type="entry name" value="Peripla_BP_I"/>
</dbReference>
<dbReference type="GO" id="GO:0000976">
    <property type="term" value="F:transcription cis-regulatory region binding"/>
    <property type="evidence" value="ECO:0007669"/>
    <property type="project" value="TreeGrafter"/>
</dbReference>
<dbReference type="PROSITE" id="PS50932">
    <property type="entry name" value="HTH_LACI_2"/>
    <property type="match status" value="1"/>
</dbReference>
<evidence type="ECO:0000256" key="2">
    <source>
        <dbReference type="ARBA" id="ARBA00023125"/>
    </source>
</evidence>
<organism evidence="5 6">
    <name type="scientific">Lancefieldella parvula</name>
    <dbReference type="NCBI Taxonomy" id="1382"/>
    <lineage>
        <taxon>Bacteria</taxon>
        <taxon>Bacillati</taxon>
        <taxon>Actinomycetota</taxon>
        <taxon>Coriobacteriia</taxon>
        <taxon>Coriobacteriales</taxon>
        <taxon>Atopobiaceae</taxon>
        <taxon>Lancefieldella</taxon>
    </lineage>
</organism>
<evidence type="ECO:0000256" key="1">
    <source>
        <dbReference type="ARBA" id="ARBA00023015"/>
    </source>
</evidence>
<sequence>MSKTTIIDLAKLANVSIATVSNYLNGHFEKMSESTKQRIKKAIENTGYIPSAQAQAMVKKSSGIIAVLILDNTNAWAAQMTNGIEDAALEAGYQTIICNSRFDPTLEADWVEKMLSIGADGMLIQPTNQFRAVDRRIAKVGKPVVYFDCDLLTLNTSWIKSDLYDGVYSAATHCIERGYENFLIIGGEPKGRTRIERESGFTDALEASSKPYERLTIEQSTLSIPEITQWLNNHILPSKKTLVFVPNQWALKSVYSALHAYEKVIPEQVGLLGFNNTDWTDLPAKSISTIVEPVYEEGYAACKMLLKRIKDPSLEPDHKLLTCKLNWLKSTI</sequence>
<dbReference type="Gene3D" id="1.10.260.40">
    <property type="entry name" value="lambda repressor-like DNA-binding domains"/>
    <property type="match status" value="1"/>
</dbReference>
<dbReference type="InterPro" id="IPR010982">
    <property type="entry name" value="Lambda_DNA-bd_dom_sf"/>
</dbReference>
<evidence type="ECO:0000313" key="6">
    <source>
        <dbReference type="Proteomes" id="UP000772566"/>
    </source>
</evidence>
<keyword evidence="1" id="KW-0805">Transcription regulation</keyword>
<accession>A0A930VY43</accession>
<dbReference type="GO" id="GO:0003700">
    <property type="term" value="F:DNA-binding transcription factor activity"/>
    <property type="evidence" value="ECO:0007669"/>
    <property type="project" value="TreeGrafter"/>
</dbReference>
<dbReference type="PANTHER" id="PTHR30146:SF154">
    <property type="entry name" value="TRANSCRIPTION REGULATOR, MEMBER OF GALR FAMILY"/>
    <property type="match status" value="1"/>
</dbReference>
<dbReference type="AlphaFoldDB" id="A0A930VY43"/>
<keyword evidence="3" id="KW-0804">Transcription</keyword>
<dbReference type="SMART" id="SM00354">
    <property type="entry name" value="HTH_LACI"/>
    <property type="match status" value="1"/>
</dbReference>
<feature type="domain" description="HTH lacI-type" evidence="4">
    <location>
        <begin position="4"/>
        <end position="59"/>
    </location>
</feature>
<dbReference type="PROSITE" id="PS00356">
    <property type="entry name" value="HTH_LACI_1"/>
    <property type="match status" value="1"/>
</dbReference>
<dbReference type="PANTHER" id="PTHR30146">
    <property type="entry name" value="LACI-RELATED TRANSCRIPTIONAL REPRESSOR"/>
    <property type="match status" value="1"/>
</dbReference>
<dbReference type="CDD" id="cd01392">
    <property type="entry name" value="HTH_LacI"/>
    <property type="match status" value="1"/>
</dbReference>
<proteinExistence type="predicted"/>
<protein>
    <submittedName>
        <fullName evidence="5">LacI family DNA-binding transcriptional regulator</fullName>
    </submittedName>
</protein>
<keyword evidence="2 5" id="KW-0238">DNA-binding</keyword>
<dbReference type="InterPro" id="IPR000843">
    <property type="entry name" value="HTH_LacI"/>
</dbReference>
<dbReference type="Pfam" id="PF00356">
    <property type="entry name" value="LacI"/>
    <property type="match status" value="1"/>
</dbReference>
<evidence type="ECO:0000256" key="3">
    <source>
        <dbReference type="ARBA" id="ARBA00023163"/>
    </source>
</evidence>
<dbReference type="InterPro" id="IPR046335">
    <property type="entry name" value="LacI/GalR-like_sensor"/>
</dbReference>
<evidence type="ECO:0000259" key="4">
    <source>
        <dbReference type="PROSITE" id="PS50932"/>
    </source>
</evidence>
<dbReference type="Pfam" id="PF13377">
    <property type="entry name" value="Peripla_BP_3"/>
    <property type="match status" value="1"/>
</dbReference>
<name>A0A930VY43_9ACTN</name>
<dbReference type="SUPFAM" id="SSF53822">
    <property type="entry name" value="Periplasmic binding protein-like I"/>
    <property type="match status" value="1"/>
</dbReference>
<dbReference type="EMBL" id="JABZGT010000006">
    <property type="protein sequence ID" value="MBF4808696.1"/>
    <property type="molecule type" value="Genomic_DNA"/>
</dbReference>
<dbReference type="Proteomes" id="UP000772566">
    <property type="component" value="Unassembled WGS sequence"/>
</dbReference>
<reference evidence="5" key="1">
    <citation type="submission" date="2020-04" db="EMBL/GenBank/DDBJ databases">
        <title>Deep metagenomics examines the oral microbiome during advanced dental caries in children, revealing novel taxa and co-occurrences with host molecules.</title>
        <authorList>
            <person name="Baker J.L."/>
            <person name="Morton J.T."/>
            <person name="Dinis M."/>
            <person name="Alvarez R."/>
            <person name="Tran N.C."/>
            <person name="Knight R."/>
            <person name="Edlund A."/>
        </authorList>
    </citation>
    <scope>NUCLEOTIDE SEQUENCE</scope>
    <source>
        <strain evidence="5">JCVI_22A_bin.2</strain>
    </source>
</reference>
<evidence type="ECO:0000313" key="5">
    <source>
        <dbReference type="EMBL" id="MBF4808696.1"/>
    </source>
</evidence>
<gene>
    <name evidence="5" type="ORF">HXK23_00460</name>
</gene>
<dbReference type="CDD" id="cd06283">
    <property type="entry name" value="PBP1_RegR_EndR_KdgR-like"/>
    <property type="match status" value="1"/>
</dbReference>